<evidence type="ECO:0000256" key="2">
    <source>
        <dbReference type="ARBA" id="ARBA00022771"/>
    </source>
</evidence>
<evidence type="ECO:0000259" key="6">
    <source>
        <dbReference type="PROSITE" id="PS50103"/>
    </source>
</evidence>
<dbReference type="PANTHER" id="PTHR13309:SF0">
    <property type="entry name" value="FMR1-INTERACTING PROTEIN NUFIP1"/>
    <property type="match status" value="1"/>
</dbReference>
<keyword evidence="9" id="KW-1185">Reference proteome</keyword>
<keyword evidence="3 4" id="KW-0862">Zinc</keyword>
<feature type="compositionally biased region" description="Gly residues" evidence="5">
    <location>
        <begin position="160"/>
        <end position="211"/>
    </location>
</feature>
<feature type="zinc finger region" description="C3H1-type" evidence="4">
    <location>
        <begin position="562"/>
        <end position="589"/>
    </location>
</feature>
<evidence type="ECO:0000313" key="9">
    <source>
        <dbReference type="Proteomes" id="UP000822688"/>
    </source>
</evidence>
<evidence type="ECO:0000256" key="5">
    <source>
        <dbReference type="SAM" id="MobiDB-lite"/>
    </source>
</evidence>
<gene>
    <name evidence="8" type="ORF">KC19_5G049400</name>
</gene>
<feature type="compositionally biased region" description="Basic and acidic residues" evidence="5">
    <location>
        <begin position="260"/>
        <end position="269"/>
    </location>
</feature>
<protein>
    <recommendedName>
        <fullName evidence="10">C3H1-type domain-containing protein</fullName>
    </recommendedName>
</protein>
<feature type="domain" description="C3H1-type" evidence="6">
    <location>
        <begin position="562"/>
        <end position="589"/>
    </location>
</feature>
<dbReference type="Proteomes" id="UP000822688">
    <property type="component" value="Chromosome 5"/>
</dbReference>
<dbReference type="PROSITE" id="PS50103">
    <property type="entry name" value="ZF_C3H1"/>
    <property type="match status" value="1"/>
</dbReference>
<dbReference type="EMBL" id="CM026425">
    <property type="protein sequence ID" value="KAG0576027.1"/>
    <property type="molecule type" value="Genomic_DNA"/>
</dbReference>
<keyword evidence="2 4" id="KW-0863">Zinc-finger</keyword>
<sequence length="716" mass="76876">MRPAQPTMYGQPTYVVPQNAVQYYAAPNCPPGGAPVVVQQQQQQQQQYGRNPQEMAQPSQQMGMQPVYLVQQHPQQPPVMHQYSAVVGVPTQVVGSPVPQAMVGIQGVPAYGAAQGWYRPAMVEPQVSAPVWGYGADRPRVYGEQEPRVASNWQRAPPQGYGGNGGGGAGASGGFQGRVEGHGNGVGGAGAAGGFQGRVEGHGNGAGGFQGRGEAHGNGFQGRGEAHGNGFQGRGEAHGNGFQGRGEAHGNVQSFGKTGGDGRRSDRGFESGSGSRHYSSGTPGRQHMNRHGAPPQSPSPSPAKQLSCEACEKNFAVPSQYTAHMNTHVPCDEIGCSFSASECEFLWSVLNVQSVNGCWSCAGKVVKEHKLTSHSKSSNLNPMSALKAASRLSEESNDEIKAWREERKRNYPTRLNIQRKKEILEGKVSRGELIEEDARKRRQRMKEILAKQAELGVPVAEVPSYYLSQPHRDDRARGRGKQMPAAGDGPSGSMNAADSRKRKIGEDAGTTTSIGEHSSKSARMDTDLAELPTKSQYENPEGKVVAQPDDRDEAGTSQPSDKPAKTQCYFYQRGRCRKGTKCHFAHTRGKKGGEGEAGQRGKKGAAAAAAAALEKKRSPTLLSKLLQADITRDKSHILQCLRFFVNNNFLLDGILQPFESTELPLESDAALDSSDYSEGEVVEAPDMLLADTAIINTLLSERPEVLAKVIEMETQA</sequence>
<accession>A0A8T0HZ21</accession>
<dbReference type="PROSITE" id="PS50157">
    <property type="entry name" value="ZINC_FINGER_C2H2_2"/>
    <property type="match status" value="1"/>
</dbReference>
<evidence type="ECO:0000313" key="8">
    <source>
        <dbReference type="EMBL" id="KAG0576027.1"/>
    </source>
</evidence>
<name>A0A8T0HZ21_CERPU</name>
<evidence type="ECO:0000259" key="7">
    <source>
        <dbReference type="PROSITE" id="PS50157"/>
    </source>
</evidence>
<dbReference type="GO" id="GO:0003723">
    <property type="term" value="F:RNA binding"/>
    <property type="evidence" value="ECO:0007669"/>
    <property type="project" value="InterPro"/>
</dbReference>
<evidence type="ECO:0000256" key="4">
    <source>
        <dbReference type="PROSITE-ProRule" id="PRU00723"/>
    </source>
</evidence>
<feature type="compositionally biased region" description="Polar residues" evidence="5">
    <location>
        <begin position="272"/>
        <end position="283"/>
    </location>
</feature>
<evidence type="ECO:0008006" key="10">
    <source>
        <dbReference type="Google" id="ProtNLM"/>
    </source>
</evidence>
<dbReference type="GO" id="GO:0005634">
    <property type="term" value="C:nucleus"/>
    <property type="evidence" value="ECO:0007669"/>
    <property type="project" value="TreeGrafter"/>
</dbReference>
<proteinExistence type="predicted"/>
<feature type="compositionally biased region" description="Polar residues" evidence="5">
    <location>
        <begin position="48"/>
        <end position="62"/>
    </location>
</feature>
<reference evidence="8" key="1">
    <citation type="submission" date="2020-06" db="EMBL/GenBank/DDBJ databases">
        <title>WGS assembly of Ceratodon purpureus strain R40.</title>
        <authorList>
            <person name="Carey S.B."/>
            <person name="Jenkins J."/>
            <person name="Shu S."/>
            <person name="Lovell J.T."/>
            <person name="Sreedasyam A."/>
            <person name="Maumus F."/>
            <person name="Tiley G.P."/>
            <person name="Fernandez-Pozo N."/>
            <person name="Barry K."/>
            <person name="Chen C."/>
            <person name="Wang M."/>
            <person name="Lipzen A."/>
            <person name="Daum C."/>
            <person name="Saski C.A."/>
            <person name="Payton A.C."/>
            <person name="Mcbreen J.C."/>
            <person name="Conrad R.E."/>
            <person name="Kollar L.M."/>
            <person name="Olsson S."/>
            <person name="Huttunen S."/>
            <person name="Landis J.B."/>
            <person name="Wickett N.J."/>
            <person name="Johnson M.G."/>
            <person name="Rensing S.A."/>
            <person name="Grimwood J."/>
            <person name="Schmutz J."/>
            <person name="Mcdaniel S.F."/>
        </authorList>
    </citation>
    <scope>NUCLEOTIDE SEQUENCE</scope>
    <source>
        <strain evidence="8">R40</strain>
    </source>
</reference>
<dbReference type="AlphaFoldDB" id="A0A8T0HZ21"/>
<dbReference type="InterPro" id="IPR039136">
    <property type="entry name" value="NUFIP1-like"/>
</dbReference>
<dbReference type="Pfam" id="PF10453">
    <property type="entry name" value="NUFIP1"/>
    <property type="match status" value="1"/>
</dbReference>
<dbReference type="InterPro" id="IPR019496">
    <property type="entry name" value="NUFIP1_cons_dom"/>
</dbReference>
<dbReference type="PROSITE" id="PS00028">
    <property type="entry name" value="ZINC_FINGER_C2H2_1"/>
    <property type="match status" value="1"/>
</dbReference>
<dbReference type="CDD" id="cd22249">
    <property type="entry name" value="UDM1_RNF168_RNF169-like"/>
    <property type="match status" value="1"/>
</dbReference>
<evidence type="ECO:0000256" key="1">
    <source>
        <dbReference type="ARBA" id="ARBA00022723"/>
    </source>
</evidence>
<dbReference type="Gene3D" id="4.10.1000.10">
    <property type="entry name" value="Zinc finger, CCCH-type"/>
    <property type="match status" value="1"/>
</dbReference>
<feature type="region of interest" description="Disordered" evidence="5">
    <location>
        <begin position="158"/>
        <end position="305"/>
    </location>
</feature>
<feature type="region of interest" description="Disordered" evidence="5">
    <location>
        <begin position="466"/>
        <end position="566"/>
    </location>
</feature>
<dbReference type="PANTHER" id="PTHR13309">
    <property type="entry name" value="NUCLEAR FRAGILE X MENTAL RETARDATION PROTEIN INTERACTING PROTEIN 1"/>
    <property type="match status" value="1"/>
</dbReference>
<evidence type="ECO:0000256" key="3">
    <source>
        <dbReference type="ARBA" id="ARBA00022833"/>
    </source>
</evidence>
<feature type="domain" description="C2H2-type" evidence="7">
    <location>
        <begin position="306"/>
        <end position="328"/>
    </location>
</feature>
<feature type="compositionally biased region" description="Low complexity" evidence="5">
    <location>
        <begin position="38"/>
        <end position="47"/>
    </location>
</feature>
<dbReference type="InterPro" id="IPR013087">
    <property type="entry name" value="Znf_C2H2_type"/>
</dbReference>
<dbReference type="GO" id="GO:0008270">
    <property type="term" value="F:zinc ion binding"/>
    <property type="evidence" value="ECO:0007669"/>
    <property type="project" value="UniProtKB-KW"/>
</dbReference>
<dbReference type="SUPFAM" id="SSF90229">
    <property type="entry name" value="CCCH zinc finger"/>
    <property type="match status" value="1"/>
</dbReference>
<keyword evidence="1 4" id="KW-0479">Metal-binding</keyword>
<organism evidence="8 9">
    <name type="scientific">Ceratodon purpureus</name>
    <name type="common">Fire moss</name>
    <name type="synonym">Dicranum purpureum</name>
    <dbReference type="NCBI Taxonomy" id="3225"/>
    <lineage>
        <taxon>Eukaryota</taxon>
        <taxon>Viridiplantae</taxon>
        <taxon>Streptophyta</taxon>
        <taxon>Embryophyta</taxon>
        <taxon>Bryophyta</taxon>
        <taxon>Bryophytina</taxon>
        <taxon>Bryopsida</taxon>
        <taxon>Dicranidae</taxon>
        <taxon>Pseudoditrichales</taxon>
        <taxon>Ditrichaceae</taxon>
        <taxon>Ceratodon</taxon>
    </lineage>
</organism>
<feature type="region of interest" description="Disordered" evidence="5">
    <location>
        <begin position="38"/>
        <end position="62"/>
    </location>
</feature>
<comment type="caution">
    <text evidence="8">The sequence shown here is derived from an EMBL/GenBank/DDBJ whole genome shotgun (WGS) entry which is preliminary data.</text>
</comment>
<dbReference type="InterPro" id="IPR000571">
    <property type="entry name" value="Znf_CCCH"/>
</dbReference>
<dbReference type="GO" id="GO:0000492">
    <property type="term" value="P:box C/D snoRNP assembly"/>
    <property type="evidence" value="ECO:0007669"/>
    <property type="project" value="TreeGrafter"/>
</dbReference>
<dbReference type="InterPro" id="IPR036855">
    <property type="entry name" value="Znf_CCCH_sf"/>
</dbReference>
<feature type="compositionally biased region" description="Basic and acidic residues" evidence="5">
    <location>
        <begin position="517"/>
        <end position="526"/>
    </location>
</feature>